<dbReference type="SMART" id="SM00177">
    <property type="entry name" value="ARF"/>
    <property type="match status" value="1"/>
</dbReference>
<dbReference type="InterPro" id="IPR024156">
    <property type="entry name" value="Small_GTPase_ARF"/>
</dbReference>
<dbReference type="Pfam" id="PF00025">
    <property type="entry name" value="Arf"/>
    <property type="match status" value="1"/>
</dbReference>
<keyword evidence="7" id="KW-0479">Metal-binding</keyword>
<keyword evidence="2" id="KW-0519">Myristate</keyword>
<gene>
    <name evidence="8" type="ORF">HaLaN_30918</name>
</gene>
<dbReference type="GO" id="GO:0006886">
    <property type="term" value="P:intracellular protein transport"/>
    <property type="evidence" value="ECO:0007669"/>
    <property type="project" value="TreeGrafter"/>
</dbReference>
<keyword evidence="5 6" id="KW-0342">GTP-binding</keyword>
<dbReference type="InterPro" id="IPR006689">
    <property type="entry name" value="Small_GTPase_ARF/SAR"/>
</dbReference>
<evidence type="ECO:0000256" key="7">
    <source>
        <dbReference type="PIRSR" id="PIRSR606689-2"/>
    </source>
</evidence>
<keyword evidence="4" id="KW-0813">Transport</keyword>
<dbReference type="GO" id="GO:0034067">
    <property type="term" value="P:protein localization to Golgi apparatus"/>
    <property type="evidence" value="ECO:0007669"/>
    <property type="project" value="TreeGrafter"/>
</dbReference>
<proteinExistence type="inferred from homology"/>
<evidence type="ECO:0000313" key="8">
    <source>
        <dbReference type="EMBL" id="GFH31805.1"/>
    </source>
</evidence>
<keyword evidence="7" id="KW-0460">Magnesium</keyword>
<dbReference type="InterPro" id="IPR027417">
    <property type="entry name" value="P-loop_NTPase"/>
</dbReference>
<dbReference type="GO" id="GO:0005794">
    <property type="term" value="C:Golgi apparatus"/>
    <property type="evidence" value="ECO:0007669"/>
    <property type="project" value="TreeGrafter"/>
</dbReference>
<protein>
    <submittedName>
        <fullName evidence="8">Uncharacterized protein</fullName>
    </submittedName>
</protein>
<dbReference type="EMBL" id="BLLF01005958">
    <property type="protein sequence ID" value="GFH31805.1"/>
    <property type="molecule type" value="Genomic_DNA"/>
</dbReference>
<dbReference type="SUPFAM" id="SSF52540">
    <property type="entry name" value="P-loop containing nucleoside triphosphate hydrolases"/>
    <property type="match status" value="1"/>
</dbReference>
<evidence type="ECO:0000256" key="1">
    <source>
        <dbReference type="ARBA" id="ARBA00010290"/>
    </source>
</evidence>
<name>A0A6A0AGT0_HAELA</name>
<evidence type="ECO:0000256" key="6">
    <source>
        <dbReference type="PIRSR" id="PIRSR606689-1"/>
    </source>
</evidence>
<evidence type="ECO:0000256" key="2">
    <source>
        <dbReference type="ARBA" id="ARBA00022707"/>
    </source>
</evidence>
<dbReference type="Proteomes" id="UP000485058">
    <property type="component" value="Unassembled WGS sequence"/>
</dbReference>
<sequence>MFSLFFGLYEYLFRKDVHHILILGVDRAGKTNVLERFKTLYTPLVGLDPGKILPTVGLNVGRLDAAGQSLVLWDLGGQTGLRSIWDKYYDESHAVIFVVDAHNLGRLDESKAALDRVLGSRQLQGAPVLIMANKQDLEAAASAQQIYDHLGVGLVHNRPIRVLPGRLQGLPGVLRASA</sequence>
<keyword evidence="3 6" id="KW-0547">Nucleotide-binding</keyword>
<keyword evidence="9" id="KW-1185">Reference proteome</keyword>
<dbReference type="GO" id="GO:0003924">
    <property type="term" value="F:GTPase activity"/>
    <property type="evidence" value="ECO:0007669"/>
    <property type="project" value="InterPro"/>
</dbReference>
<organism evidence="8 9">
    <name type="scientific">Haematococcus lacustris</name>
    <name type="common">Green alga</name>
    <name type="synonym">Haematococcus pluvialis</name>
    <dbReference type="NCBI Taxonomy" id="44745"/>
    <lineage>
        <taxon>Eukaryota</taxon>
        <taxon>Viridiplantae</taxon>
        <taxon>Chlorophyta</taxon>
        <taxon>core chlorophytes</taxon>
        <taxon>Chlorophyceae</taxon>
        <taxon>CS clade</taxon>
        <taxon>Chlamydomonadales</taxon>
        <taxon>Haematococcaceae</taxon>
        <taxon>Haematococcus</taxon>
    </lineage>
</organism>
<dbReference type="InterPro" id="IPR005225">
    <property type="entry name" value="Small_GTP-bd"/>
</dbReference>
<keyword evidence="2" id="KW-0449">Lipoprotein</keyword>
<dbReference type="GO" id="GO:0005525">
    <property type="term" value="F:GTP binding"/>
    <property type="evidence" value="ECO:0007669"/>
    <property type="project" value="UniProtKB-KW"/>
</dbReference>
<keyword evidence="4" id="KW-0931">ER-Golgi transport</keyword>
<feature type="binding site" evidence="6">
    <location>
        <begin position="133"/>
        <end position="136"/>
    </location>
    <ligand>
        <name>GTP</name>
        <dbReference type="ChEBI" id="CHEBI:37565"/>
    </ligand>
</feature>
<evidence type="ECO:0000313" key="9">
    <source>
        <dbReference type="Proteomes" id="UP000485058"/>
    </source>
</evidence>
<comment type="similarity">
    <text evidence="1">Belongs to the small GTPase superfamily. Arf family.</text>
</comment>
<dbReference type="GO" id="GO:0043001">
    <property type="term" value="P:Golgi to plasma membrane protein transport"/>
    <property type="evidence" value="ECO:0007669"/>
    <property type="project" value="TreeGrafter"/>
</dbReference>
<dbReference type="AlphaFoldDB" id="A0A6A0AGT0"/>
<evidence type="ECO:0000256" key="4">
    <source>
        <dbReference type="ARBA" id="ARBA00022892"/>
    </source>
</evidence>
<dbReference type="Gene3D" id="3.40.50.300">
    <property type="entry name" value="P-loop containing nucleotide triphosphate hydrolases"/>
    <property type="match status" value="1"/>
</dbReference>
<evidence type="ECO:0000256" key="5">
    <source>
        <dbReference type="ARBA" id="ARBA00023134"/>
    </source>
</evidence>
<dbReference type="GO" id="GO:0046872">
    <property type="term" value="F:metal ion binding"/>
    <property type="evidence" value="ECO:0007669"/>
    <property type="project" value="UniProtKB-KW"/>
</dbReference>
<feature type="binding site" evidence="6">
    <location>
        <position position="77"/>
    </location>
    <ligand>
        <name>GTP</name>
        <dbReference type="ChEBI" id="CHEBI:37565"/>
    </ligand>
</feature>
<accession>A0A6A0AGT0</accession>
<dbReference type="SMART" id="SM00178">
    <property type="entry name" value="SAR"/>
    <property type="match status" value="1"/>
</dbReference>
<dbReference type="PANTHER" id="PTHR45909:SF1">
    <property type="entry name" value="ADP-RIBOSYLATION FACTOR-RELATED PROTEIN 1"/>
    <property type="match status" value="1"/>
</dbReference>
<comment type="caution">
    <text evidence="8">The sequence shown here is derived from an EMBL/GenBank/DDBJ whole genome shotgun (WGS) entry which is preliminary data.</text>
</comment>
<feature type="binding site" evidence="7">
    <location>
        <position position="31"/>
    </location>
    <ligand>
        <name>Mg(2+)</name>
        <dbReference type="ChEBI" id="CHEBI:18420"/>
    </ligand>
</feature>
<dbReference type="PROSITE" id="PS51417">
    <property type="entry name" value="ARF"/>
    <property type="match status" value="1"/>
</dbReference>
<feature type="binding site" evidence="6">
    <location>
        <begin position="24"/>
        <end position="31"/>
    </location>
    <ligand>
        <name>GTP</name>
        <dbReference type="ChEBI" id="CHEBI:37565"/>
    </ligand>
</feature>
<feature type="binding site" evidence="7">
    <location>
        <position position="55"/>
    </location>
    <ligand>
        <name>Mg(2+)</name>
        <dbReference type="ChEBI" id="CHEBI:18420"/>
    </ligand>
</feature>
<dbReference type="NCBIfam" id="TIGR00231">
    <property type="entry name" value="small_GTP"/>
    <property type="match status" value="1"/>
</dbReference>
<dbReference type="PRINTS" id="PR00449">
    <property type="entry name" value="RASTRNSFRMNG"/>
</dbReference>
<reference evidence="8 9" key="1">
    <citation type="submission" date="2020-02" db="EMBL/GenBank/DDBJ databases">
        <title>Draft genome sequence of Haematococcus lacustris strain NIES-144.</title>
        <authorList>
            <person name="Morimoto D."/>
            <person name="Nakagawa S."/>
            <person name="Yoshida T."/>
            <person name="Sawayama S."/>
        </authorList>
    </citation>
    <scope>NUCLEOTIDE SEQUENCE [LARGE SCALE GENOMIC DNA]</scope>
    <source>
        <strain evidence="8 9">NIES-144</strain>
    </source>
</reference>
<evidence type="ECO:0000256" key="3">
    <source>
        <dbReference type="ARBA" id="ARBA00022741"/>
    </source>
</evidence>
<dbReference type="PANTHER" id="PTHR45909">
    <property type="entry name" value="ADP-RIBOSYLATION FACTOR-RELATED PROTEIN 1"/>
    <property type="match status" value="1"/>
</dbReference>